<sequence length="174" mass="19335">MGIGIDGTGSDPTSYITFKQIWHKNLTEIISWSVYKTLEKAGKSQIVTDKARNLFVEFADKVAKTLGVTNCFVCGGTNSGQQWPWEAVEARGDLFNNMSNSGNITKGRQLPEDLVITWALTTNLVGVTCYKRNITNGSLVGDLNCLGYWDVENNYTWYAPDNLTEPIYGHQKGL</sequence>
<name>A0A2D4KW11_9SAUR</name>
<reference evidence="1" key="2">
    <citation type="submission" date="2017-11" db="EMBL/GenBank/DDBJ databases">
        <title>Coralsnake Venomics: Analyses of Venom Gland Transcriptomes and Proteomes of Six Brazilian Taxa.</title>
        <authorList>
            <person name="Aird S.D."/>
            <person name="Jorge da Silva N."/>
            <person name="Qiu L."/>
            <person name="Villar-Briones A."/>
            <person name="Aparecida-Saddi V."/>
            <person name="Campos-Telles M.P."/>
            <person name="Grau M."/>
            <person name="Mikheyev A.S."/>
        </authorList>
    </citation>
    <scope>NUCLEOTIDE SEQUENCE</scope>
    <source>
        <tissue evidence="1">Venom_gland</tissue>
    </source>
</reference>
<accession>A0A2D4KW11</accession>
<dbReference type="EMBL" id="IACL01088306">
    <property type="protein sequence ID" value="LAB12905.1"/>
    <property type="molecule type" value="Transcribed_RNA"/>
</dbReference>
<dbReference type="AlphaFoldDB" id="A0A2D4KW11"/>
<reference evidence="1" key="1">
    <citation type="submission" date="2017-07" db="EMBL/GenBank/DDBJ databases">
        <authorList>
            <person name="Mikheyev A."/>
            <person name="Grau M."/>
        </authorList>
    </citation>
    <scope>NUCLEOTIDE SEQUENCE</scope>
    <source>
        <tissue evidence="1">Venom_gland</tissue>
    </source>
</reference>
<evidence type="ECO:0000313" key="1">
    <source>
        <dbReference type="EMBL" id="LAB12905.1"/>
    </source>
</evidence>
<protein>
    <submittedName>
        <fullName evidence="1">Uncharacterized protein</fullName>
    </submittedName>
</protein>
<organism evidence="1">
    <name type="scientific">Micrurus paraensis</name>
    <dbReference type="NCBI Taxonomy" id="1970185"/>
    <lineage>
        <taxon>Eukaryota</taxon>
        <taxon>Metazoa</taxon>
        <taxon>Chordata</taxon>
        <taxon>Craniata</taxon>
        <taxon>Vertebrata</taxon>
        <taxon>Euteleostomi</taxon>
        <taxon>Lepidosauria</taxon>
        <taxon>Squamata</taxon>
        <taxon>Bifurcata</taxon>
        <taxon>Unidentata</taxon>
        <taxon>Episquamata</taxon>
        <taxon>Toxicofera</taxon>
        <taxon>Serpentes</taxon>
        <taxon>Colubroidea</taxon>
        <taxon>Elapidae</taxon>
        <taxon>Elapinae</taxon>
        <taxon>Micrurus</taxon>
    </lineage>
</organism>
<proteinExistence type="predicted"/>